<evidence type="ECO:0000313" key="2">
    <source>
        <dbReference type="Proteomes" id="UP000293671"/>
    </source>
</evidence>
<evidence type="ECO:0000313" key="1">
    <source>
        <dbReference type="EMBL" id="RZU01020.1"/>
    </source>
</evidence>
<sequence>MNFQQCDVDGFRIYAGALDTPHGGYIAAVEVHRVNPPRSAPSMADHAERIFSNDLLSGGHRFAEPELALRHALQIGRQVVRLADAAAD</sequence>
<dbReference type="AlphaFoldDB" id="A0A4Q7VWH9"/>
<keyword evidence="2" id="KW-1185">Reference proteome</keyword>
<organism evidence="1 2">
    <name type="scientific">Rivibacter subsaxonicus</name>
    <dbReference type="NCBI Taxonomy" id="457575"/>
    <lineage>
        <taxon>Bacteria</taxon>
        <taxon>Pseudomonadati</taxon>
        <taxon>Pseudomonadota</taxon>
        <taxon>Betaproteobacteria</taxon>
        <taxon>Burkholderiales</taxon>
        <taxon>Rivibacter</taxon>
    </lineage>
</organism>
<comment type="caution">
    <text evidence="1">The sequence shown here is derived from an EMBL/GenBank/DDBJ whole genome shotgun (WGS) entry which is preliminary data.</text>
</comment>
<dbReference type="RefSeq" id="WP_130431437.1">
    <property type="nucleotide sequence ID" value="NZ_SHKP01000005.1"/>
</dbReference>
<dbReference type="EMBL" id="SHKP01000005">
    <property type="protein sequence ID" value="RZU01020.1"/>
    <property type="molecule type" value="Genomic_DNA"/>
</dbReference>
<dbReference type="OrthoDB" id="9155467at2"/>
<accession>A0A4Q7VWH9</accession>
<gene>
    <name evidence="1" type="ORF">EV670_1733</name>
</gene>
<protein>
    <submittedName>
        <fullName evidence="1">Uncharacterized protein</fullName>
    </submittedName>
</protein>
<name>A0A4Q7VWH9_9BURK</name>
<dbReference type="Proteomes" id="UP000293671">
    <property type="component" value="Unassembled WGS sequence"/>
</dbReference>
<reference evidence="1 2" key="1">
    <citation type="submission" date="2019-02" db="EMBL/GenBank/DDBJ databases">
        <title>Genomic Encyclopedia of Type Strains, Phase IV (KMG-IV): sequencing the most valuable type-strain genomes for metagenomic binning, comparative biology and taxonomic classification.</title>
        <authorList>
            <person name="Goeker M."/>
        </authorList>
    </citation>
    <scope>NUCLEOTIDE SEQUENCE [LARGE SCALE GENOMIC DNA]</scope>
    <source>
        <strain evidence="1 2">DSM 19570</strain>
    </source>
</reference>
<proteinExistence type="predicted"/>